<evidence type="ECO:0000259" key="2">
    <source>
        <dbReference type="PROSITE" id="PS50011"/>
    </source>
</evidence>
<dbReference type="Pfam" id="PF13360">
    <property type="entry name" value="PQQ_2"/>
    <property type="match status" value="2"/>
</dbReference>
<dbReference type="Gene3D" id="3.30.200.20">
    <property type="entry name" value="Phosphorylase Kinase, domain 1"/>
    <property type="match status" value="1"/>
</dbReference>
<evidence type="ECO:0000313" key="4">
    <source>
        <dbReference type="Proteomes" id="UP001589703"/>
    </source>
</evidence>
<accession>A0ABV5V7V7</accession>
<dbReference type="InterPro" id="IPR018391">
    <property type="entry name" value="PQQ_b-propeller_rpt"/>
</dbReference>
<sequence>MTLPGSEGARRVGPYTLVVRQGTVGGGEVFTARSEAGSLVTVTVVRPELAADAGFRDRLRTAVEAARTRSGAFLVPVVDADVDAEVPWLATAFAAGLSLRQAVDRHGPLSEPALRVLADGLARALAVLHAAGAVHGDVGPDSVLLTMDGPRIAALGIPGATARPALLPADDMVGLGTAVLFAASGDELDAGALPLSLYEVIEGCLYPEPADRPTAEQLVDYLRRQNLPGPQGSWLPPAVTADMAAEAAALGSAPAGGGGPGPVPPAEPPVTPGLSRRKLVLGLAAGGAVLLGGVTAAVARSSGDSSPASKGAAGGSGSPARPASPSRPASAPSPSGEPEPVVLDGPDAVKAWSGTGEHAPTCVEASDTRVMVVTGTATTFLDASTGKSVGPSLDASATMGAGSLRHPAAYADGVFYLLCDTPKEMGLLAAFDAARGKSKWVAHVSGFGTTGDGREAYFGSTFVAVAGDTVYVCGRLTGSGVSSVDGPTTGFIRAFDAATGKTLWRTEGTDINNVLVPPSGTSLLATSAVPGKPALVQMINAGRKGARGWKLSAPKSAYYFNTGWPLTCYAAGTFFICGGRGETLLAVDAATGREKWKQSFAANSGDEVRIGTPFTGPDGTNVFVPVGSDLAALSTADGTVRWIARLDGPSDMGTSNLFGASVALGGRDAQCSADTVFVTDRAKTLWAIDAATGRARWKYHDPAQPDTGFVWAVGGDRVFIASHLTLTAIDAHAR</sequence>
<dbReference type="InterPro" id="IPR011047">
    <property type="entry name" value="Quinoprotein_ADH-like_sf"/>
</dbReference>
<dbReference type="Gene3D" id="1.10.510.10">
    <property type="entry name" value="Transferase(Phosphotransferase) domain 1"/>
    <property type="match status" value="1"/>
</dbReference>
<organism evidence="3 4">
    <name type="scientific">Streptomyces thermocoprophilus</name>
    <dbReference type="NCBI Taxonomy" id="78356"/>
    <lineage>
        <taxon>Bacteria</taxon>
        <taxon>Bacillati</taxon>
        <taxon>Actinomycetota</taxon>
        <taxon>Actinomycetes</taxon>
        <taxon>Kitasatosporales</taxon>
        <taxon>Streptomycetaceae</taxon>
        <taxon>Streptomyces</taxon>
    </lineage>
</organism>
<dbReference type="InterPro" id="IPR000719">
    <property type="entry name" value="Prot_kinase_dom"/>
</dbReference>
<gene>
    <name evidence="3" type="ORF">ACFFRO_01700</name>
</gene>
<keyword evidence="4" id="KW-1185">Reference proteome</keyword>
<dbReference type="Gene3D" id="2.140.10.10">
    <property type="entry name" value="Quinoprotein alcohol dehydrogenase-like superfamily"/>
    <property type="match status" value="1"/>
</dbReference>
<comment type="caution">
    <text evidence="3">The sequence shown here is derived from an EMBL/GenBank/DDBJ whole genome shotgun (WGS) entry which is preliminary data.</text>
</comment>
<feature type="compositionally biased region" description="Pro residues" evidence="1">
    <location>
        <begin position="261"/>
        <end position="271"/>
    </location>
</feature>
<feature type="region of interest" description="Disordered" evidence="1">
    <location>
        <begin position="251"/>
        <end position="272"/>
    </location>
</feature>
<protein>
    <submittedName>
        <fullName evidence="3">PQQ-binding-like beta-propeller repeat protein</fullName>
    </submittedName>
</protein>
<dbReference type="SUPFAM" id="SSF50998">
    <property type="entry name" value="Quinoprotein alcohol dehydrogenase-like"/>
    <property type="match status" value="2"/>
</dbReference>
<name>A0ABV5V7V7_9ACTN</name>
<proteinExistence type="predicted"/>
<dbReference type="Gene3D" id="2.130.10.10">
    <property type="entry name" value="YVTN repeat-like/Quinoprotein amine dehydrogenase"/>
    <property type="match status" value="1"/>
</dbReference>
<dbReference type="InterPro" id="IPR002372">
    <property type="entry name" value="PQQ_rpt_dom"/>
</dbReference>
<feature type="region of interest" description="Disordered" evidence="1">
    <location>
        <begin position="300"/>
        <end position="355"/>
    </location>
</feature>
<feature type="compositionally biased region" description="Low complexity" evidence="1">
    <location>
        <begin position="318"/>
        <end position="336"/>
    </location>
</feature>
<dbReference type="InterPro" id="IPR015943">
    <property type="entry name" value="WD40/YVTN_repeat-like_dom_sf"/>
</dbReference>
<dbReference type="SMART" id="SM00220">
    <property type="entry name" value="S_TKc"/>
    <property type="match status" value="1"/>
</dbReference>
<dbReference type="PROSITE" id="PS50011">
    <property type="entry name" value="PROTEIN_KINASE_DOM"/>
    <property type="match status" value="1"/>
</dbReference>
<dbReference type="PANTHER" id="PTHR34512:SF30">
    <property type="entry name" value="OUTER MEMBRANE PROTEIN ASSEMBLY FACTOR BAMB"/>
    <property type="match status" value="1"/>
</dbReference>
<dbReference type="Proteomes" id="UP001589703">
    <property type="component" value="Unassembled WGS sequence"/>
</dbReference>
<dbReference type="SUPFAM" id="SSF56112">
    <property type="entry name" value="Protein kinase-like (PK-like)"/>
    <property type="match status" value="1"/>
</dbReference>
<dbReference type="InterPro" id="IPR011009">
    <property type="entry name" value="Kinase-like_dom_sf"/>
</dbReference>
<dbReference type="EMBL" id="JBHMAR010000001">
    <property type="protein sequence ID" value="MFB9733874.1"/>
    <property type="molecule type" value="Genomic_DNA"/>
</dbReference>
<dbReference type="PANTHER" id="PTHR34512">
    <property type="entry name" value="CELL SURFACE PROTEIN"/>
    <property type="match status" value="1"/>
</dbReference>
<evidence type="ECO:0000313" key="3">
    <source>
        <dbReference type="EMBL" id="MFB9733874.1"/>
    </source>
</evidence>
<feature type="compositionally biased region" description="Low complexity" evidence="1">
    <location>
        <begin position="300"/>
        <end position="311"/>
    </location>
</feature>
<evidence type="ECO:0000256" key="1">
    <source>
        <dbReference type="SAM" id="MobiDB-lite"/>
    </source>
</evidence>
<dbReference type="SMART" id="SM00564">
    <property type="entry name" value="PQQ"/>
    <property type="match status" value="4"/>
</dbReference>
<dbReference type="RefSeq" id="WP_385857841.1">
    <property type="nucleotide sequence ID" value="NZ_JBHMAR010000001.1"/>
</dbReference>
<feature type="domain" description="Protein kinase" evidence="2">
    <location>
        <begin position="15"/>
        <end position="280"/>
    </location>
</feature>
<reference evidence="3 4" key="1">
    <citation type="submission" date="2024-09" db="EMBL/GenBank/DDBJ databases">
        <authorList>
            <person name="Sun Q."/>
            <person name="Mori K."/>
        </authorList>
    </citation>
    <scope>NUCLEOTIDE SEQUENCE [LARGE SCALE GENOMIC DNA]</scope>
    <source>
        <strain evidence="3 4">JCM 10918</strain>
    </source>
</reference>